<gene>
    <name evidence="2" type="ORF">FEZ33_02730</name>
</gene>
<evidence type="ECO:0000313" key="3">
    <source>
        <dbReference type="Proteomes" id="UP000306420"/>
    </source>
</evidence>
<sequence length="85" mass="9513">MNNLNSITRGISAVIIIGAFIAQMNDLISRHIFTSLLLFAVSIPQLYTAWEIYYKNDKKWNLTSIAMTILGVFCIISAVSIYIIG</sequence>
<comment type="caution">
    <text evidence="2">The sequence shown here is derived from an EMBL/GenBank/DDBJ whole genome shotgun (WGS) entry which is preliminary data.</text>
</comment>
<name>A0A5R9EFV9_9LACT</name>
<keyword evidence="1" id="KW-0812">Transmembrane</keyword>
<protein>
    <submittedName>
        <fullName evidence="2">Uncharacterized protein</fullName>
    </submittedName>
</protein>
<keyword evidence="1" id="KW-0472">Membrane</keyword>
<feature type="transmembrane region" description="Helical" evidence="1">
    <location>
        <begin position="7"/>
        <end position="25"/>
    </location>
</feature>
<feature type="transmembrane region" description="Helical" evidence="1">
    <location>
        <begin position="62"/>
        <end position="84"/>
    </location>
</feature>
<dbReference type="RefSeq" id="WP_138403861.1">
    <property type="nucleotide sequence ID" value="NZ_VBSP01000005.1"/>
</dbReference>
<feature type="transmembrane region" description="Helical" evidence="1">
    <location>
        <begin position="31"/>
        <end position="50"/>
    </location>
</feature>
<reference evidence="2 3" key="1">
    <citation type="submission" date="2019-05" db="EMBL/GenBank/DDBJ databases">
        <title>The metagenome of a microbial culture collection derived from dairy environment covers the genomic content of the human microbiome.</title>
        <authorList>
            <person name="Roder T."/>
            <person name="Wuthrich D."/>
            <person name="Sattari Z."/>
            <person name="Von Ah U."/>
            <person name="Bar C."/>
            <person name="Ronchi F."/>
            <person name="Macpherson A.J."/>
            <person name="Ganal-Vonarburg S.C."/>
            <person name="Bruggmann R."/>
            <person name="Vergeres G."/>
        </authorList>
    </citation>
    <scope>NUCLEOTIDE SEQUENCE [LARGE SCALE GENOMIC DNA]</scope>
    <source>
        <strain evidence="2 3">FAM 24227</strain>
    </source>
</reference>
<evidence type="ECO:0000313" key="2">
    <source>
        <dbReference type="EMBL" id="TLQ48967.1"/>
    </source>
</evidence>
<organism evidence="2 3">
    <name type="scientific">Ruoffia tabacinasalis</name>
    <dbReference type="NCBI Taxonomy" id="87458"/>
    <lineage>
        <taxon>Bacteria</taxon>
        <taxon>Bacillati</taxon>
        <taxon>Bacillota</taxon>
        <taxon>Bacilli</taxon>
        <taxon>Lactobacillales</taxon>
        <taxon>Aerococcaceae</taxon>
        <taxon>Ruoffia</taxon>
    </lineage>
</organism>
<keyword evidence="1" id="KW-1133">Transmembrane helix</keyword>
<dbReference type="EMBL" id="VBSP01000005">
    <property type="protein sequence ID" value="TLQ48967.1"/>
    <property type="molecule type" value="Genomic_DNA"/>
</dbReference>
<proteinExistence type="predicted"/>
<dbReference type="AlphaFoldDB" id="A0A5R9EFV9"/>
<accession>A0A5R9EFV9</accession>
<evidence type="ECO:0000256" key="1">
    <source>
        <dbReference type="SAM" id="Phobius"/>
    </source>
</evidence>
<dbReference type="Proteomes" id="UP000306420">
    <property type="component" value="Unassembled WGS sequence"/>
</dbReference>